<dbReference type="EMBL" id="KV745356">
    <property type="protein sequence ID" value="OCK75146.1"/>
    <property type="molecule type" value="Genomic_DNA"/>
</dbReference>
<accession>A0A8E2E0Y1</accession>
<feature type="region of interest" description="Disordered" evidence="1">
    <location>
        <begin position="1"/>
        <end position="34"/>
    </location>
</feature>
<feature type="compositionally biased region" description="Polar residues" evidence="1">
    <location>
        <begin position="76"/>
        <end position="91"/>
    </location>
</feature>
<feature type="region of interest" description="Disordered" evidence="1">
    <location>
        <begin position="49"/>
        <end position="93"/>
    </location>
</feature>
<dbReference type="Proteomes" id="UP000250266">
    <property type="component" value="Unassembled WGS sequence"/>
</dbReference>
<reference evidence="2 3" key="1">
    <citation type="journal article" date="2016" name="Nat. Commun.">
        <title>Ectomycorrhizal ecology is imprinted in the genome of the dominant symbiotic fungus Cenococcum geophilum.</title>
        <authorList>
            <consortium name="DOE Joint Genome Institute"/>
            <person name="Peter M."/>
            <person name="Kohler A."/>
            <person name="Ohm R.A."/>
            <person name="Kuo A."/>
            <person name="Krutzmann J."/>
            <person name="Morin E."/>
            <person name="Arend M."/>
            <person name="Barry K.W."/>
            <person name="Binder M."/>
            <person name="Choi C."/>
            <person name="Clum A."/>
            <person name="Copeland A."/>
            <person name="Grisel N."/>
            <person name="Haridas S."/>
            <person name="Kipfer T."/>
            <person name="LaButti K."/>
            <person name="Lindquist E."/>
            <person name="Lipzen A."/>
            <person name="Maire R."/>
            <person name="Meier B."/>
            <person name="Mihaltcheva S."/>
            <person name="Molinier V."/>
            <person name="Murat C."/>
            <person name="Poggeler S."/>
            <person name="Quandt C.A."/>
            <person name="Sperisen C."/>
            <person name="Tritt A."/>
            <person name="Tisserant E."/>
            <person name="Crous P.W."/>
            <person name="Henrissat B."/>
            <person name="Nehls U."/>
            <person name="Egli S."/>
            <person name="Spatafora J.W."/>
            <person name="Grigoriev I.V."/>
            <person name="Martin F.M."/>
        </authorList>
    </citation>
    <scope>NUCLEOTIDE SEQUENCE [LARGE SCALE GENOMIC DNA]</scope>
    <source>
        <strain evidence="2 3">CBS 459.81</strain>
    </source>
</reference>
<gene>
    <name evidence="2" type="ORF">K432DRAFT_178995</name>
</gene>
<protein>
    <submittedName>
        <fullName evidence="2">Uncharacterized protein</fullName>
    </submittedName>
</protein>
<keyword evidence="3" id="KW-1185">Reference proteome</keyword>
<dbReference type="AlphaFoldDB" id="A0A8E2E0Y1"/>
<organism evidence="2 3">
    <name type="scientific">Lepidopterella palustris CBS 459.81</name>
    <dbReference type="NCBI Taxonomy" id="1314670"/>
    <lineage>
        <taxon>Eukaryota</taxon>
        <taxon>Fungi</taxon>
        <taxon>Dikarya</taxon>
        <taxon>Ascomycota</taxon>
        <taxon>Pezizomycotina</taxon>
        <taxon>Dothideomycetes</taxon>
        <taxon>Pleosporomycetidae</taxon>
        <taxon>Mytilinidiales</taxon>
        <taxon>Argynnaceae</taxon>
        <taxon>Lepidopterella</taxon>
    </lineage>
</organism>
<proteinExistence type="predicted"/>
<sequence length="146" mass="16726">MQISNAHQLPRALDANKHLHERAKRPTYTSQQTKTRQWYFASSMCTLAPPTSKHPSTTLNPLEQNYNHRPDDKPSLTKQNTLQTPTDTYNPTHRHNHIHTPQTIHHHAHPSTPDVGASAKHFQRRCVTKPSLTILYTEEICKTRAG</sequence>
<feature type="compositionally biased region" description="Polar residues" evidence="1">
    <location>
        <begin position="53"/>
        <end position="65"/>
    </location>
</feature>
<evidence type="ECO:0000256" key="1">
    <source>
        <dbReference type="SAM" id="MobiDB-lite"/>
    </source>
</evidence>
<name>A0A8E2E0Y1_9PEZI</name>
<evidence type="ECO:0000313" key="2">
    <source>
        <dbReference type="EMBL" id="OCK75146.1"/>
    </source>
</evidence>
<evidence type="ECO:0000313" key="3">
    <source>
        <dbReference type="Proteomes" id="UP000250266"/>
    </source>
</evidence>
<feature type="compositionally biased region" description="Basic and acidic residues" evidence="1">
    <location>
        <begin position="66"/>
        <end position="75"/>
    </location>
</feature>